<evidence type="ECO:0000313" key="9">
    <source>
        <dbReference type="Proteomes" id="UP001367316"/>
    </source>
</evidence>
<feature type="compositionally biased region" description="Basic and acidic residues" evidence="5">
    <location>
        <begin position="843"/>
        <end position="862"/>
    </location>
</feature>
<dbReference type="EMBL" id="JBBPBF010000006">
    <property type="protein sequence ID" value="KAK7613555.1"/>
    <property type="molecule type" value="Genomic_DNA"/>
</dbReference>
<proteinExistence type="predicted"/>
<dbReference type="PANTHER" id="PTHR12943:SF27">
    <property type="entry name" value="HOMOCYSTEINE-INDUCED ENDOPLASMIC RETICULUM PROTEIN, ISOFORM A"/>
    <property type="match status" value="1"/>
</dbReference>
<protein>
    <recommendedName>
        <fullName evidence="7">Ubiquitin-like domain-containing protein</fullName>
    </recommendedName>
</protein>
<evidence type="ECO:0000256" key="4">
    <source>
        <dbReference type="ARBA" id="ARBA00023136"/>
    </source>
</evidence>
<evidence type="ECO:0000313" key="8">
    <source>
        <dbReference type="EMBL" id="KAK7613555.1"/>
    </source>
</evidence>
<dbReference type="InterPro" id="IPR019413">
    <property type="entry name" value="Dsc3_ub-like_dom"/>
</dbReference>
<feature type="transmembrane region" description="Helical" evidence="6">
    <location>
        <begin position="652"/>
        <end position="671"/>
    </location>
</feature>
<comment type="subcellular location">
    <subcellularLocation>
        <location evidence="1">Membrane</location>
    </subcellularLocation>
</comment>
<feature type="compositionally biased region" description="Low complexity" evidence="5">
    <location>
        <begin position="692"/>
        <end position="712"/>
    </location>
</feature>
<keyword evidence="2 6" id="KW-0812">Transmembrane</keyword>
<feature type="compositionally biased region" description="Basic and acidic residues" evidence="5">
    <location>
        <begin position="713"/>
        <end position="727"/>
    </location>
</feature>
<dbReference type="Pfam" id="PF10302">
    <property type="entry name" value="Dsc3_N"/>
    <property type="match status" value="1"/>
</dbReference>
<reference evidence="8 9" key="1">
    <citation type="submission" date="2024-04" db="EMBL/GenBank/DDBJ databases">
        <title>Phyllosticta paracitricarpa is synonymous to the EU quarantine fungus P. citricarpa based on phylogenomic analyses.</title>
        <authorList>
            <consortium name="Lawrence Berkeley National Laboratory"/>
            <person name="Van ingen-buijs V.A."/>
            <person name="Van westerhoven A.C."/>
            <person name="Haridas S."/>
            <person name="Skiadas P."/>
            <person name="Martin F."/>
            <person name="Groenewald J.Z."/>
            <person name="Crous P.W."/>
            <person name="Seidl M.F."/>
        </authorList>
    </citation>
    <scope>NUCLEOTIDE SEQUENCE [LARGE SCALE GENOMIC DNA]</scope>
    <source>
        <strain evidence="8 9">CBS 141358</strain>
    </source>
</reference>
<keyword evidence="9" id="KW-1185">Reference proteome</keyword>
<dbReference type="PANTHER" id="PTHR12943">
    <property type="entry name" value="HOMOCYSTEINE-RESPONSIVE ENDOPLASMIC RETICULUM-RESIDENT UNIQUITIN-LIKE DOMAIN HERPUD PROTEIN FAMILY MEMBER"/>
    <property type="match status" value="1"/>
</dbReference>
<dbReference type="InterPro" id="IPR039751">
    <property type="entry name" value="HERPUD1/2"/>
</dbReference>
<evidence type="ECO:0000256" key="1">
    <source>
        <dbReference type="ARBA" id="ARBA00004370"/>
    </source>
</evidence>
<sequence>MADQPIDVRVLSPIPEAEGGINFPSLPPSTTIRELKLKIRDALPSHPAPERMRIIYFGRVVQDSMTLGNVFHEETLQSMGRRGNLHMVLSEAPRSSTAPPNAAHPLPRPPQAHAATATQRPQSQPPRADRLPEQGPNGIPNPIQIQQAMHHTIQALHEGMMPPPVGGPMPPPVHFGQPTPNHIQEAGPETLRALQQVLGSRPPTHGLAFQHQMNLPLQAGQPNVPHRPLAAAAADVAWHPYPRRTTERVEGDGHEEQGNRARYAVEASFAAMPPIAGGLPPVPMAYPSNMPAHAPGQRSMAFTVPQHPAANVPFGPQATMAIVAGAQNVPSDFMLQEIRGNMSTCQSHVLRINNELFPAGTSSEDVARLTPDRFQRAATQLERVNLLLNSMNAMIQVLVTTPEGSRSREILTLQMENERMRNMTRRLIQSMGHHITRMRRATNGEALTEHPNPLAGRPVDSRTPMTGLGASTGAPQAGTLPFGVQRPPRPNTYQLIGPDGSRSILYSAPPAFNISPDEWYENMAYQRALRDLVQLLTQNQGHLINTSAVLQQNPALAALAGGPPLGGGQLDAVRALLAQPAAQQAHPAHPAQAAQPAVAEPGLNPGQGPEAGPGNAALPLGAIAAHFWLLLRIFGMLWLFSGSGWRRTLMMAFCGLVVYVFQAGIFGAVFGDRIEGIRRHFEALVGVPPQPGAQAGAGQNVNEGQQEANAAEASRRRGREPSPEEVAQRILRERENQRRTWFRNTIQGAERLVALFVASLWPGLGERMVAAREEAEAQARRDAQDREERRHREQHEAQQAQREPSQSTEAASTTQQTARPTADANEIAAAADRADETTTPLDRTSEGEPERKVDKGKGRAVETDSEAATVVTGSSEPSSSAGPATRRQVWSSNQE</sequence>
<feature type="compositionally biased region" description="Low complexity" evidence="5">
    <location>
        <begin position="797"/>
        <end position="831"/>
    </location>
</feature>
<feature type="compositionally biased region" description="Basic and acidic residues" evidence="5">
    <location>
        <begin position="775"/>
        <end position="796"/>
    </location>
</feature>
<evidence type="ECO:0000256" key="3">
    <source>
        <dbReference type="ARBA" id="ARBA00022989"/>
    </source>
</evidence>
<feature type="transmembrane region" description="Helical" evidence="6">
    <location>
        <begin position="617"/>
        <end position="640"/>
    </location>
</feature>
<comment type="caution">
    <text evidence="8">The sequence shown here is derived from an EMBL/GenBank/DDBJ whole genome shotgun (WGS) entry which is preliminary data.</text>
</comment>
<dbReference type="SUPFAM" id="SSF54236">
    <property type="entry name" value="Ubiquitin-like"/>
    <property type="match status" value="1"/>
</dbReference>
<feature type="region of interest" description="Disordered" evidence="5">
    <location>
        <begin position="92"/>
        <end position="142"/>
    </location>
</feature>
<feature type="domain" description="Ubiquitin-like" evidence="7">
    <location>
        <begin position="25"/>
        <end position="69"/>
    </location>
</feature>
<name>A0ABR1NH03_9PEZI</name>
<gene>
    <name evidence="8" type="ORF">JOL62DRAFT_382804</name>
</gene>
<feature type="compositionally biased region" description="Low complexity" evidence="5">
    <location>
        <begin position="585"/>
        <end position="599"/>
    </location>
</feature>
<feature type="region of interest" description="Disordered" evidence="5">
    <location>
        <begin position="775"/>
        <end position="895"/>
    </location>
</feature>
<evidence type="ECO:0000256" key="6">
    <source>
        <dbReference type="SAM" id="Phobius"/>
    </source>
</evidence>
<keyword evidence="3 6" id="KW-1133">Transmembrane helix</keyword>
<keyword evidence="4 6" id="KW-0472">Membrane</keyword>
<feature type="region of interest" description="Disordered" evidence="5">
    <location>
        <begin position="585"/>
        <end position="612"/>
    </location>
</feature>
<accession>A0ABR1NH03</accession>
<dbReference type="InterPro" id="IPR029071">
    <property type="entry name" value="Ubiquitin-like_domsf"/>
</dbReference>
<dbReference type="InterPro" id="IPR000626">
    <property type="entry name" value="Ubiquitin-like_dom"/>
</dbReference>
<feature type="region of interest" description="Disordered" evidence="5">
    <location>
        <begin position="688"/>
        <end position="727"/>
    </location>
</feature>
<dbReference type="Gene3D" id="3.10.20.90">
    <property type="entry name" value="Phosphatidylinositol 3-kinase Catalytic Subunit, Chain A, domain 1"/>
    <property type="match status" value="1"/>
</dbReference>
<evidence type="ECO:0000259" key="7">
    <source>
        <dbReference type="PROSITE" id="PS50053"/>
    </source>
</evidence>
<dbReference type="Proteomes" id="UP001367316">
    <property type="component" value="Unassembled WGS sequence"/>
</dbReference>
<organism evidence="8 9">
    <name type="scientific">Phyllosticta paracitricarpa</name>
    <dbReference type="NCBI Taxonomy" id="2016321"/>
    <lineage>
        <taxon>Eukaryota</taxon>
        <taxon>Fungi</taxon>
        <taxon>Dikarya</taxon>
        <taxon>Ascomycota</taxon>
        <taxon>Pezizomycotina</taxon>
        <taxon>Dothideomycetes</taxon>
        <taxon>Dothideomycetes incertae sedis</taxon>
        <taxon>Botryosphaeriales</taxon>
        <taxon>Phyllostictaceae</taxon>
        <taxon>Phyllosticta</taxon>
    </lineage>
</organism>
<dbReference type="PROSITE" id="PS50053">
    <property type="entry name" value="UBIQUITIN_2"/>
    <property type="match status" value="1"/>
</dbReference>
<feature type="compositionally biased region" description="Low complexity" evidence="5">
    <location>
        <begin position="869"/>
        <end position="884"/>
    </location>
</feature>
<evidence type="ECO:0000256" key="5">
    <source>
        <dbReference type="SAM" id="MobiDB-lite"/>
    </source>
</evidence>
<evidence type="ECO:0000256" key="2">
    <source>
        <dbReference type="ARBA" id="ARBA00022692"/>
    </source>
</evidence>